<dbReference type="InterPro" id="IPR026634">
    <property type="entry name" value="TPST-like"/>
</dbReference>
<evidence type="ECO:0000256" key="1">
    <source>
        <dbReference type="ARBA" id="ARBA00022679"/>
    </source>
</evidence>
<gene>
    <name evidence="2" type="ORF">IXB28_04770</name>
</gene>
<accession>A0ABS5Y121</accession>
<sequence>MTALNTPPTISSSPIFVVGCARSGTTLLQSLLASHPEIASFPESKFFVDLVRMPEERSRRYQWGIVAPQLRSTLEAFLDEVEHPELKRQLPRLPLINLYVQSFKAIFAKLTQLQGKSIWLEKTPEHLHRLKYIEHYLPGAKIIHIVRSGTDVVASLYDTAQRYPEHWGTTFKTVDSCIQRWTDDIAITQRHLHKPNHTLVSYEQLVDNPTAEVKRLCQFVGVSFDAHMVDNYRNTSNQLVRSREAWKATNNRAIQNTNSQKFLSVFTPEQQAHIRQAVAQVDVPTLPAPVA</sequence>
<evidence type="ECO:0000313" key="2">
    <source>
        <dbReference type="EMBL" id="MBT9311508.1"/>
    </source>
</evidence>
<name>A0ABS5Y121_9CYAN</name>
<keyword evidence="1" id="KW-0808">Transferase</keyword>
<organism evidence="2 3">
    <name type="scientific">Leptothoe kymatousa TAU-MAC 1615</name>
    <dbReference type="NCBI Taxonomy" id="2364775"/>
    <lineage>
        <taxon>Bacteria</taxon>
        <taxon>Bacillati</taxon>
        <taxon>Cyanobacteriota</taxon>
        <taxon>Cyanophyceae</taxon>
        <taxon>Nodosilineales</taxon>
        <taxon>Cymatolegaceae</taxon>
        <taxon>Leptothoe</taxon>
        <taxon>Leptothoe kymatousa</taxon>
    </lineage>
</organism>
<dbReference type="PANTHER" id="PTHR12788:SF10">
    <property type="entry name" value="PROTEIN-TYROSINE SULFOTRANSFERASE"/>
    <property type="match status" value="1"/>
</dbReference>
<reference evidence="2 3" key="1">
    <citation type="journal article" date="2021" name="Mar. Drugs">
        <title>Genome Reduction and Secondary Metabolism of the Marine Sponge-Associated Cyanobacterium Leptothoe.</title>
        <authorList>
            <person name="Konstantinou D."/>
            <person name="Popin R.V."/>
            <person name="Fewer D.P."/>
            <person name="Sivonen K."/>
            <person name="Gkelis S."/>
        </authorList>
    </citation>
    <scope>NUCLEOTIDE SEQUENCE [LARGE SCALE GENOMIC DNA]</scope>
    <source>
        <strain evidence="2 3">TAU-MAC 1615</strain>
    </source>
</reference>
<dbReference type="EMBL" id="JADOER010000004">
    <property type="protein sequence ID" value="MBT9311508.1"/>
    <property type="molecule type" value="Genomic_DNA"/>
</dbReference>
<dbReference type="Gene3D" id="3.40.50.300">
    <property type="entry name" value="P-loop containing nucleotide triphosphate hydrolases"/>
    <property type="match status" value="1"/>
</dbReference>
<dbReference type="RefSeq" id="WP_215617390.1">
    <property type="nucleotide sequence ID" value="NZ_JADOER010000004.1"/>
</dbReference>
<keyword evidence="3" id="KW-1185">Reference proteome</keyword>
<dbReference type="Proteomes" id="UP001196661">
    <property type="component" value="Unassembled WGS sequence"/>
</dbReference>
<evidence type="ECO:0000313" key="3">
    <source>
        <dbReference type="Proteomes" id="UP001196661"/>
    </source>
</evidence>
<dbReference type="PANTHER" id="PTHR12788">
    <property type="entry name" value="PROTEIN-TYROSINE SULFOTRANSFERASE 2"/>
    <property type="match status" value="1"/>
</dbReference>
<proteinExistence type="predicted"/>
<dbReference type="Pfam" id="PF13469">
    <property type="entry name" value="Sulfotransfer_3"/>
    <property type="match status" value="1"/>
</dbReference>
<dbReference type="SUPFAM" id="SSF52540">
    <property type="entry name" value="P-loop containing nucleoside triphosphate hydrolases"/>
    <property type="match status" value="1"/>
</dbReference>
<protein>
    <submittedName>
        <fullName evidence="2">Sulfotransferase</fullName>
    </submittedName>
</protein>
<dbReference type="InterPro" id="IPR027417">
    <property type="entry name" value="P-loop_NTPase"/>
</dbReference>
<comment type="caution">
    <text evidence="2">The sequence shown here is derived from an EMBL/GenBank/DDBJ whole genome shotgun (WGS) entry which is preliminary data.</text>
</comment>